<evidence type="ECO:0000256" key="1">
    <source>
        <dbReference type="ARBA" id="ARBA00003416"/>
    </source>
</evidence>
<organism evidence="6 7">
    <name type="scientific">Spiroplasma tabanidicola</name>
    <dbReference type="NCBI Taxonomy" id="324079"/>
    <lineage>
        <taxon>Bacteria</taxon>
        <taxon>Bacillati</taxon>
        <taxon>Mycoplasmatota</taxon>
        <taxon>Mollicutes</taxon>
        <taxon>Entomoplasmatales</taxon>
        <taxon>Spiroplasmataceae</taxon>
        <taxon>Spiroplasma</taxon>
    </lineage>
</organism>
<dbReference type="InterPro" id="IPR003798">
    <property type="entry name" value="DNA_recombination_RmuC"/>
</dbReference>
<comment type="similarity">
    <text evidence="2">Belongs to the RmuC family.</text>
</comment>
<evidence type="ECO:0000313" key="6">
    <source>
        <dbReference type="EMBL" id="QGS52066.1"/>
    </source>
</evidence>
<dbReference type="Proteomes" id="UP000424468">
    <property type="component" value="Chromosome"/>
</dbReference>
<proteinExistence type="inferred from homology"/>
<keyword evidence="5" id="KW-0472">Membrane</keyword>
<dbReference type="Pfam" id="PF02646">
    <property type="entry name" value="RmuC"/>
    <property type="match status" value="1"/>
</dbReference>
<evidence type="ECO:0000313" key="7">
    <source>
        <dbReference type="Proteomes" id="UP000424468"/>
    </source>
</evidence>
<dbReference type="EMBL" id="CP046276">
    <property type="protein sequence ID" value="QGS52066.1"/>
    <property type="molecule type" value="Genomic_DNA"/>
</dbReference>
<dbReference type="OrthoDB" id="370725at2"/>
<dbReference type="PANTHER" id="PTHR30563:SF0">
    <property type="entry name" value="DNA RECOMBINATION PROTEIN RMUC"/>
    <property type="match status" value="1"/>
</dbReference>
<evidence type="ECO:0000256" key="4">
    <source>
        <dbReference type="ARBA" id="ARBA00023172"/>
    </source>
</evidence>
<dbReference type="GO" id="GO:0006310">
    <property type="term" value="P:DNA recombination"/>
    <property type="evidence" value="ECO:0007669"/>
    <property type="project" value="UniProtKB-KW"/>
</dbReference>
<keyword evidence="4" id="KW-0233">DNA recombination</keyword>
<keyword evidence="7" id="KW-1185">Reference proteome</keyword>
<name>A0A6I6C8S3_9MOLU</name>
<evidence type="ECO:0000256" key="5">
    <source>
        <dbReference type="SAM" id="Phobius"/>
    </source>
</evidence>
<keyword evidence="3" id="KW-0175">Coiled coil</keyword>
<reference evidence="6 7" key="1">
    <citation type="submission" date="2019-11" db="EMBL/GenBank/DDBJ databases">
        <title>Complete genome sequence of Spiroplasma tabanidicola TAUS-1 (DSM 22603).</title>
        <authorList>
            <person name="Huang C.-T."/>
            <person name="Lin Y.-C."/>
            <person name="Kuo C.-H."/>
        </authorList>
    </citation>
    <scope>NUCLEOTIDE SEQUENCE [LARGE SCALE GENOMIC DNA]</scope>
    <source>
        <strain evidence="6 7">TAUS-1</strain>
    </source>
</reference>
<protein>
    <submittedName>
        <fullName evidence="6">DNA recombination protein RmuC</fullName>
    </submittedName>
</protein>
<feature type="transmembrane region" description="Helical" evidence="5">
    <location>
        <begin position="6"/>
        <end position="24"/>
    </location>
</feature>
<dbReference type="KEGG" id="stab:STABA_v1c07090"/>
<gene>
    <name evidence="6" type="ORF">STABA_v1c07090</name>
</gene>
<keyword evidence="5" id="KW-0812">Transmembrane</keyword>
<accession>A0A6I6C8S3</accession>
<dbReference type="PANTHER" id="PTHR30563">
    <property type="entry name" value="DNA RECOMBINATION PROTEIN RMUC"/>
    <property type="match status" value="1"/>
</dbReference>
<evidence type="ECO:0000256" key="3">
    <source>
        <dbReference type="ARBA" id="ARBA00023054"/>
    </source>
</evidence>
<evidence type="ECO:0000256" key="2">
    <source>
        <dbReference type="ARBA" id="ARBA00009840"/>
    </source>
</evidence>
<sequence>MQTVIIVLLSIVIILISIFMIIFFTRKSNVKIEGVDKNDIEILKRDLELENEKRATNINTLLSNIISEQKNTITKSESDLKTFLSDISSKSDKNLNDTERQVRDFILKQANETKNKLDSSTTKLEEALKAINEKTIPISEVKEKVSRLDNLLSQNNKAGKAGEYMLERILSNIVNLKKSDNILYEAQYKMIKKTNDNKSLIVDLFIKGDSTKFINIPVDAKFPFNAFEKLSGLDLSSEEYKKYLNEFINDCKNRIKETEKYISEEDKTVYSVMFVPSEGIFSFLCEQTQLIDYAFKSKVIIAGPSTLTAIIYSIDNYMNLFEMISSYDKKIDILKKILKYIENYDEEMTKLFEIIKKLHDQYLEVMKKDNSLKKMYKNLSIENNIKDDL</sequence>
<comment type="function">
    <text evidence="1">Involved in DNA recombination.</text>
</comment>
<keyword evidence="5" id="KW-1133">Transmembrane helix</keyword>
<dbReference type="RefSeq" id="WP_156006655.1">
    <property type="nucleotide sequence ID" value="NZ_CP046276.1"/>
</dbReference>
<dbReference type="AlphaFoldDB" id="A0A6I6C8S3"/>